<evidence type="ECO:0000313" key="13">
    <source>
        <dbReference type="EMBL" id="KAI1726335.1"/>
    </source>
</evidence>
<dbReference type="PANTHER" id="PTHR24246">
    <property type="entry name" value="OLFACTORY RECEPTOR AND ADENOSINE RECEPTOR"/>
    <property type="match status" value="1"/>
</dbReference>
<dbReference type="PROSITE" id="PS50262">
    <property type="entry name" value="G_PROTEIN_RECEP_F1_2"/>
    <property type="match status" value="1"/>
</dbReference>
<keyword evidence="6 11" id="KW-0472">Membrane</keyword>
<dbReference type="SUPFAM" id="SSF81321">
    <property type="entry name" value="Family A G protein-coupled receptor-like"/>
    <property type="match status" value="1"/>
</dbReference>
<feature type="region of interest" description="Disordered" evidence="10">
    <location>
        <begin position="513"/>
        <end position="548"/>
    </location>
</feature>
<comment type="subcellular location">
    <subcellularLocation>
        <location evidence="1">Cell membrane</location>
        <topology evidence="1">Multi-pass membrane protein</topology>
    </subcellularLocation>
</comment>
<evidence type="ECO:0000256" key="5">
    <source>
        <dbReference type="ARBA" id="ARBA00023040"/>
    </source>
</evidence>
<dbReference type="AlphaFoldDB" id="A0AAD4NDX0"/>
<keyword evidence="5" id="KW-0297">G-protein coupled receptor</keyword>
<feature type="transmembrane region" description="Helical" evidence="11">
    <location>
        <begin position="365"/>
        <end position="388"/>
    </location>
</feature>
<keyword evidence="8" id="KW-0325">Glycoprotein</keyword>
<dbReference type="PANTHER" id="PTHR24246:SF27">
    <property type="entry name" value="ADENOSINE RECEPTOR, ISOFORM A"/>
    <property type="match status" value="1"/>
</dbReference>
<dbReference type="CDD" id="cd00637">
    <property type="entry name" value="7tm_classA_rhodopsin-like"/>
    <property type="match status" value="1"/>
</dbReference>
<keyword evidence="3 11" id="KW-0812">Transmembrane</keyword>
<evidence type="ECO:0000313" key="14">
    <source>
        <dbReference type="Proteomes" id="UP001201812"/>
    </source>
</evidence>
<evidence type="ECO:0000256" key="11">
    <source>
        <dbReference type="SAM" id="Phobius"/>
    </source>
</evidence>
<name>A0AAD4NDX0_9BILA</name>
<feature type="transmembrane region" description="Helical" evidence="11">
    <location>
        <begin position="266"/>
        <end position="293"/>
    </location>
</feature>
<sequence length="548" mass="61712">MTTPTATPSLLANSIEIEYYMNSSNEYNETVLEASTTAATLFSTLISEAVRGVSQDLSPTPGYLPPTSTASTAFGSVFASTRRSVPSFIPIDHPYIVFARDVYVWLVPIMVSILTVSIIGNGLIVLSAPWLGRHINPYNRLCISLAAADAWAASLLIAGLMVNSYMPVVLRIQKKSECIAAALEIFRISGMLTSNLHILALAINQFIGIVYPLKYKMIVTTRRVRVLILILWLLPIIAVGTWFVSIPNDGFRHPRCTHRFYSRFPFRLSVFTSFIIPLFITFGLYALILATLLKAKAKYNSPLRHSTRSSYRRRVKSKLKLVWTTLLILSTFTLSWGVCVLYFLLVCIEGCTFIYLKSVSFHAGFLMNSSVNFLVTLKLLLNPLIYALRMQHIRDSVMDLLRSICLRRRPVRSGSTLPQNQTMDTELVSRRCSSHRDSQYFNGDDNNKDSNRRYSHISEQQPLTVSQPASPVYPLSARMENGICSTRNRLRNNLARFSNPLDLFRPIIGRCETGRKDANNNKGRTSQKNICQEQRSTNSDDSSESESQ</sequence>
<evidence type="ECO:0000256" key="10">
    <source>
        <dbReference type="SAM" id="MobiDB-lite"/>
    </source>
</evidence>
<keyword evidence="9" id="KW-0807">Transducer</keyword>
<evidence type="ECO:0000259" key="12">
    <source>
        <dbReference type="PROSITE" id="PS50262"/>
    </source>
</evidence>
<evidence type="ECO:0000256" key="9">
    <source>
        <dbReference type="ARBA" id="ARBA00023224"/>
    </source>
</evidence>
<evidence type="ECO:0000256" key="6">
    <source>
        <dbReference type="ARBA" id="ARBA00023136"/>
    </source>
</evidence>
<organism evidence="13 14">
    <name type="scientific">Ditylenchus destructor</name>
    <dbReference type="NCBI Taxonomy" id="166010"/>
    <lineage>
        <taxon>Eukaryota</taxon>
        <taxon>Metazoa</taxon>
        <taxon>Ecdysozoa</taxon>
        <taxon>Nematoda</taxon>
        <taxon>Chromadorea</taxon>
        <taxon>Rhabditida</taxon>
        <taxon>Tylenchina</taxon>
        <taxon>Tylenchomorpha</taxon>
        <taxon>Sphaerularioidea</taxon>
        <taxon>Anguinidae</taxon>
        <taxon>Anguininae</taxon>
        <taxon>Ditylenchus</taxon>
    </lineage>
</organism>
<dbReference type="Proteomes" id="UP001201812">
    <property type="component" value="Unassembled WGS sequence"/>
</dbReference>
<reference evidence="13" key="1">
    <citation type="submission" date="2022-01" db="EMBL/GenBank/DDBJ databases">
        <title>Genome Sequence Resource for Two Populations of Ditylenchus destructor, the Migratory Endoparasitic Phytonematode.</title>
        <authorList>
            <person name="Zhang H."/>
            <person name="Lin R."/>
            <person name="Xie B."/>
        </authorList>
    </citation>
    <scope>NUCLEOTIDE SEQUENCE</scope>
    <source>
        <strain evidence="13">BazhouSP</strain>
    </source>
</reference>
<dbReference type="GO" id="GO:0005886">
    <property type="term" value="C:plasma membrane"/>
    <property type="evidence" value="ECO:0007669"/>
    <property type="project" value="UniProtKB-SubCell"/>
</dbReference>
<dbReference type="Gene3D" id="1.20.1070.10">
    <property type="entry name" value="Rhodopsin 7-helix transmembrane proteins"/>
    <property type="match status" value="1"/>
</dbReference>
<feature type="compositionally biased region" description="Polar residues" evidence="10">
    <location>
        <begin position="520"/>
        <end position="537"/>
    </location>
</feature>
<dbReference type="EMBL" id="JAKKPZ010000002">
    <property type="protein sequence ID" value="KAI1726335.1"/>
    <property type="molecule type" value="Genomic_DNA"/>
</dbReference>
<evidence type="ECO:0000256" key="7">
    <source>
        <dbReference type="ARBA" id="ARBA00023170"/>
    </source>
</evidence>
<feature type="transmembrane region" description="Helical" evidence="11">
    <location>
        <begin position="226"/>
        <end position="246"/>
    </location>
</feature>
<evidence type="ECO:0000256" key="3">
    <source>
        <dbReference type="ARBA" id="ARBA00022692"/>
    </source>
</evidence>
<comment type="caution">
    <text evidence="13">The sequence shown here is derived from an EMBL/GenBank/DDBJ whole genome shotgun (WGS) entry which is preliminary data.</text>
</comment>
<evidence type="ECO:0000256" key="4">
    <source>
        <dbReference type="ARBA" id="ARBA00022989"/>
    </source>
</evidence>
<protein>
    <submittedName>
        <fullName evidence="13">7 transmembrane receptor (Rhodopsin family) domain-containing protein</fullName>
    </submittedName>
</protein>
<accession>A0AAD4NDX0</accession>
<dbReference type="GO" id="GO:0004930">
    <property type="term" value="F:G protein-coupled receptor activity"/>
    <property type="evidence" value="ECO:0007669"/>
    <property type="project" value="UniProtKB-KW"/>
</dbReference>
<dbReference type="Pfam" id="PF00001">
    <property type="entry name" value="7tm_1"/>
    <property type="match status" value="1"/>
</dbReference>
<gene>
    <name evidence="13" type="ORF">DdX_03050</name>
</gene>
<dbReference type="PRINTS" id="PR00237">
    <property type="entry name" value="GPCRRHODOPSN"/>
</dbReference>
<evidence type="ECO:0000256" key="8">
    <source>
        <dbReference type="ARBA" id="ARBA00023180"/>
    </source>
</evidence>
<feature type="region of interest" description="Disordered" evidence="10">
    <location>
        <begin position="432"/>
        <end position="452"/>
    </location>
</feature>
<feature type="transmembrane region" description="Helical" evidence="11">
    <location>
        <begin position="321"/>
        <end position="345"/>
    </location>
</feature>
<feature type="transmembrane region" description="Helical" evidence="11">
    <location>
        <begin position="102"/>
        <end position="126"/>
    </location>
</feature>
<keyword evidence="14" id="KW-1185">Reference proteome</keyword>
<dbReference type="InterPro" id="IPR017452">
    <property type="entry name" value="GPCR_Rhodpsn_7TM"/>
</dbReference>
<keyword evidence="2" id="KW-1003">Cell membrane</keyword>
<keyword evidence="4 11" id="KW-1133">Transmembrane helix</keyword>
<keyword evidence="7 13" id="KW-0675">Receptor</keyword>
<dbReference type="InterPro" id="IPR000276">
    <property type="entry name" value="GPCR_Rhodpsn"/>
</dbReference>
<evidence type="ECO:0000256" key="2">
    <source>
        <dbReference type="ARBA" id="ARBA00022475"/>
    </source>
</evidence>
<evidence type="ECO:0000256" key="1">
    <source>
        <dbReference type="ARBA" id="ARBA00004651"/>
    </source>
</evidence>
<proteinExistence type="predicted"/>
<feature type="domain" description="G-protein coupled receptors family 1 profile" evidence="12">
    <location>
        <begin position="120"/>
        <end position="386"/>
    </location>
</feature>
<feature type="transmembrane region" description="Helical" evidence="11">
    <location>
        <begin position="138"/>
        <end position="162"/>
    </location>
</feature>